<accession>A0A6L2MUD1</accession>
<comment type="caution">
    <text evidence="1">The sequence shown here is derived from an EMBL/GenBank/DDBJ whole genome shotgun (WGS) entry which is preliminary data.</text>
</comment>
<gene>
    <name evidence="1" type="ORF">Tci_048895</name>
</gene>
<organism evidence="1">
    <name type="scientific">Tanacetum cinerariifolium</name>
    <name type="common">Dalmatian daisy</name>
    <name type="synonym">Chrysanthemum cinerariifolium</name>
    <dbReference type="NCBI Taxonomy" id="118510"/>
    <lineage>
        <taxon>Eukaryota</taxon>
        <taxon>Viridiplantae</taxon>
        <taxon>Streptophyta</taxon>
        <taxon>Embryophyta</taxon>
        <taxon>Tracheophyta</taxon>
        <taxon>Spermatophyta</taxon>
        <taxon>Magnoliopsida</taxon>
        <taxon>eudicotyledons</taxon>
        <taxon>Gunneridae</taxon>
        <taxon>Pentapetalae</taxon>
        <taxon>asterids</taxon>
        <taxon>campanulids</taxon>
        <taxon>Asterales</taxon>
        <taxon>Asteraceae</taxon>
        <taxon>Asteroideae</taxon>
        <taxon>Anthemideae</taxon>
        <taxon>Anthemidinae</taxon>
        <taxon>Tanacetum</taxon>
    </lineage>
</organism>
<sequence>MLQLCKCLATSYFLNTAPKQPGNEFATILTNSKRTLEKIKGSRFIRGVMIQLWSYFMGTMNIATTMGWNEPDGYVRWLNGRGRHISQVVLPAPKKFQAFNQNISKQVASFMRDPSRMMKVKEHYI</sequence>
<proteinExistence type="predicted"/>
<reference evidence="1" key="1">
    <citation type="journal article" date="2019" name="Sci. Rep.">
        <title>Draft genome of Tanacetum cinerariifolium, the natural source of mosquito coil.</title>
        <authorList>
            <person name="Yamashiro T."/>
            <person name="Shiraishi A."/>
            <person name="Satake H."/>
            <person name="Nakayama K."/>
        </authorList>
    </citation>
    <scope>NUCLEOTIDE SEQUENCE</scope>
</reference>
<name>A0A6L2MUD1_TANCI</name>
<protein>
    <submittedName>
        <fullName evidence="1">Uncharacterized protein</fullName>
    </submittedName>
</protein>
<evidence type="ECO:0000313" key="1">
    <source>
        <dbReference type="EMBL" id="GEU76917.1"/>
    </source>
</evidence>
<dbReference type="AlphaFoldDB" id="A0A6L2MUD1"/>
<dbReference type="EMBL" id="BKCJ010007370">
    <property type="protein sequence ID" value="GEU76917.1"/>
    <property type="molecule type" value="Genomic_DNA"/>
</dbReference>